<feature type="transmembrane region" description="Helical" evidence="2">
    <location>
        <begin position="51"/>
        <end position="72"/>
    </location>
</feature>
<dbReference type="RefSeq" id="XP_002429819.1">
    <property type="nucleotide sequence ID" value="XM_002429774.1"/>
</dbReference>
<evidence type="ECO:0000313" key="5">
    <source>
        <dbReference type="Proteomes" id="UP000009046"/>
    </source>
</evidence>
<name>E0VUM5_PEDHC</name>
<dbReference type="InterPro" id="IPR006631">
    <property type="entry name" value="DM4_12"/>
</dbReference>
<reference evidence="4" key="3">
    <citation type="submission" date="2020-05" db="UniProtKB">
        <authorList>
            <consortium name="EnsemblMetazoa"/>
        </authorList>
    </citation>
    <scope>IDENTIFICATION</scope>
    <source>
        <strain evidence="4">USDA</strain>
    </source>
</reference>
<evidence type="ECO:0000313" key="3">
    <source>
        <dbReference type="EMBL" id="EEB17081.1"/>
    </source>
</evidence>
<dbReference type="GeneID" id="8230358"/>
<evidence type="ECO:0000256" key="2">
    <source>
        <dbReference type="SAM" id="Phobius"/>
    </source>
</evidence>
<protein>
    <submittedName>
        <fullName evidence="3 4">Uncharacterized protein</fullName>
    </submittedName>
</protein>
<evidence type="ECO:0000256" key="1">
    <source>
        <dbReference type="SAM" id="MobiDB-lite"/>
    </source>
</evidence>
<dbReference type="Proteomes" id="UP000009046">
    <property type="component" value="Unassembled WGS sequence"/>
</dbReference>
<keyword evidence="2" id="KW-1133">Transmembrane helix</keyword>
<dbReference type="EnsemblMetazoa" id="PHUM452420-RA">
    <property type="protein sequence ID" value="PHUM452420-PA"/>
    <property type="gene ID" value="PHUM452420"/>
</dbReference>
<dbReference type="InParanoid" id="E0VUM5"/>
<keyword evidence="5" id="KW-1185">Reference proteome</keyword>
<dbReference type="VEuPathDB" id="VectorBase:PHUM452420"/>
<feature type="region of interest" description="Disordered" evidence="1">
    <location>
        <begin position="80"/>
        <end position="99"/>
    </location>
</feature>
<evidence type="ECO:0000313" key="4">
    <source>
        <dbReference type="EnsemblMetazoa" id="PHUM452420-PA"/>
    </source>
</evidence>
<reference evidence="3" key="1">
    <citation type="submission" date="2007-04" db="EMBL/GenBank/DDBJ databases">
        <title>Annotation of Pediculus humanus corporis strain USDA.</title>
        <authorList>
            <person name="Kirkness E."/>
            <person name="Hannick L."/>
            <person name="Hass B."/>
            <person name="Bruggner R."/>
            <person name="Lawson D."/>
            <person name="Bidwell S."/>
            <person name="Joardar V."/>
            <person name="Caler E."/>
            <person name="Walenz B."/>
            <person name="Inman J."/>
            <person name="Schobel S."/>
            <person name="Galinsky K."/>
            <person name="Amedeo P."/>
            <person name="Strausberg R."/>
        </authorList>
    </citation>
    <scope>NUCLEOTIDE SEQUENCE</scope>
    <source>
        <strain evidence="3">USDA</strain>
    </source>
</reference>
<feature type="region of interest" description="Disordered" evidence="1">
    <location>
        <begin position="1"/>
        <end position="22"/>
    </location>
</feature>
<dbReference type="eggNOG" id="ENOG502S2GN">
    <property type="taxonomic scope" value="Eukaryota"/>
</dbReference>
<dbReference type="EMBL" id="DS235787">
    <property type="protein sequence ID" value="EEB17081.1"/>
    <property type="molecule type" value="Genomic_DNA"/>
</dbReference>
<gene>
    <name evidence="4" type="primary">8230358</name>
    <name evidence="3" type="ORF">Phum_PHUM452420</name>
</gene>
<keyword evidence="2" id="KW-0812">Transmembrane</keyword>
<organism>
    <name type="scientific">Pediculus humanus subsp. corporis</name>
    <name type="common">Body louse</name>
    <dbReference type="NCBI Taxonomy" id="121224"/>
    <lineage>
        <taxon>Eukaryota</taxon>
        <taxon>Metazoa</taxon>
        <taxon>Ecdysozoa</taxon>
        <taxon>Arthropoda</taxon>
        <taxon>Hexapoda</taxon>
        <taxon>Insecta</taxon>
        <taxon>Pterygota</taxon>
        <taxon>Neoptera</taxon>
        <taxon>Paraneoptera</taxon>
        <taxon>Psocodea</taxon>
        <taxon>Troctomorpha</taxon>
        <taxon>Phthiraptera</taxon>
        <taxon>Anoplura</taxon>
        <taxon>Pediculidae</taxon>
        <taxon>Pediculus</taxon>
    </lineage>
</organism>
<sequence>MTYYDRRNEKVEEEEDEIHDRPARYGFQTYTGDVQSGHVLPGIYGPVKLDIGGLVLGTIVGLGAFFILPKLFHVASTSSPYSGYKRSEDEEETGNGSGFTDVINKIQESLNGYNVASSGCVQRAICQSIQTANEKVENRTANELENIVDVLSKNDLMKTFLDGTDLKKAIEYGEKKKNCHLEFKNCPDEISSIITAVSNYLAS</sequence>
<dbReference type="Pfam" id="PF07841">
    <property type="entry name" value="DM4_12"/>
    <property type="match status" value="1"/>
</dbReference>
<dbReference type="KEGG" id="phu:Phum_PHUM452420"/>
<reference evidence="3" key="2">
    <citation type="submission" date="2007-04" db="EMBL/GenBank/DDBJ databases">
        <title>The genome of the human body louse.</title>
        <authorList>
            <consortium name="The Human Body Louse Genome Consortium"/>
            <person name="Kirkness E."/>
            <person name="Walenz B."/>
            <person name="Hass B."/>
            <person name="Bruggner R."/>
            <person name="Strausberg R."/>
        </authorList>
    </citation>
    <scope>NUCLEOTIDE SEQUENCE</scope>
    <source>
        <strain evidence="3">USDA</strain>
    </source>
</reference>
<accession>E0VUM5</accession>
<dbReference type="AlphaFoldDB" id="E0VUM5"/>
<dbReference type="EMBL" id="AAZO01005508">
    <property type="status" value="NOT_ANNOTATED_CDS"/>
    <property type="molecule type" value="Genomic_DNA"/>
</dbReference>
<dbReference type="CTD" id="8230358"/>
<keyword evidence="2" id="KW-0472">Membrane</keyword>
<dbReference type="OMA" id="MQRAVCG"/>
<proteinExistence type="predicted"/>
<dbReference type="HOGENOM" id="CLU_096211_0_0_1"/>
<feature type="compositionally biased region" description="Basic and acidic residues" evidence="1">
    <location>
        <begin position="1"/>
        <end position="10"/>
    </location>
</feature>
<dbReference type="FunCoup" id="E0VUM5">
    <property type="interactions" value="6"/>
</dbReference>
<dbReference type="OrthoDB" id="6356735at2759"/>